<feature type="compositionally biased region" description="Polar residues" evidence="1">
    <location>
        <begin position="30"/>
        <end position="42"/>
    </location>
</feature>
<dbReference type="EMBL" id="JAGMWT010000009">
    <property type="protein sequence ID" value="KAH7122719.1"/>
    <property type="molecule type" value="Genomic_DNA"/>
</dbReference>
<proteinExistence type="predicted"/>
<feature type="region of interest" description="Disordered" evidence="1">
    <location>
        <begin position="75"/>
        <end position="108"/>
    </location>
</feature>
<accession>A0A9P9IKI3</accession>
<organism evidence="2 3">
    <name type="scientific">Dendryphion nanum</name>
    <dbReference type="NCBI Taxonomy" id="256645"/>
    <lineage>
        <taxon>Eukaryota</taxon>
        <taxon>Fungi</taxon>
        <taxon>Dikarya</taxon>
        <taxon>Ascomycota</taxon>
        <taxon>Pezizomycotina</taxon>
        <taxon>Dothideomycetes</taxon>
        <taxon>Pleosporomycetidae</taxon>
        <taxon>Pleosporales</taxon>
        <taxon>Torulaceae</taxon>
        <taxon>Dendryphion</taxon>
    </lineage>
</organism>
<dbReference type="AlphaFoldDB" id="A0A9P9IKI3"/>
<feature type="region of interest" description="Disordered" evidence="1">
    <location>
        <begin position="30"/>
        <end position="59"/>
    </location>
</feature>
<protein>
    <submittedName>
        <fullName evidence="2">Uncharacterized protein</fullName>
    </submittedName>
</protein>
<dbReference type="OrthoDB" id="4121058at2759"/>
<keyword evidence="3" id="KW-1185">Reference proteome</keyword>
<comment type="caution">
    <text evidence="2">The sequence shown here is derived from an EMBL/GenBank/DDBJ whole genome shotgun (WGS) entry which is preliminary data.</text>
</comment>
<dbReference type="Proteomes" id="UP000700596">
    <property type="component" value="Unassembled WGS sequence"/>
</dbReference>
<evidence type="ECO:0000256" key="1">
    <source>
        <dbReference type="SAM" id="MobiDB-lite"/>
    </source>
</evidence>
<evidence type="ECO:0000313" key="3">
    <source>
        <dbReference type="Proteomes" id="UP000700596"/>
    </source>
</evidence>
<evidence type="ECO:0000313" key="2">
    <source>
        <dbReference type="EMBL" id="KAH7122719.1"/>
    </source>
</evidence>
<feature type="compositionally biased region" description="Basic and acidic residues" evidence="1">
    <location>
        <begin position="89"/>
        <end position="99"/>
    </location>
</feature>
<reference evidence="2" key="1">
    <citation type="journal article" date="2021" name="Nat. Commun.">
        <title>Genetic determinants of endophytism in the Arabidopsis root mycobiome.</title>
        <authorList>
            <person name="Mesny F."/>
            <person name="Miyauchi S."/>
            <person name="Thiergart T."/>
            <person name="Pickel B."/>
            <person name="Atanasova L."/>
            <person name="Karlsson M."/>
            <person name="Huettel B."/>
            <person name="Barry K.W."/>
            <person name="Haridas S."/>
            <person name="Chen C."/>
            <person name="Bauer D."/>
            <person name="Andreopoulos W."/>
            <person name="Pangilinan J."/>
            <person name="LaButti K."/>
            <person name="Riley R."/>
            <person name="Lipzen A."/>
            <person name="Clum A."/>
            <person name="Drula E."/>
            <person name="Henrissat B."/>
            <person name="Kohler A."/>
            <person name="Grigoriev I.V."/>
            <person name="Martin F.M."/>
            <person name="Hacquard S."/>
        </authorList>
    </citation>
    <scope>NUCLEOTIDE SEQUENCE</scope>
    <source>
        <strain evidence="2">MPI-CAGE-CH-0243</strain>
    </source>
</reference>
<name>A0A9P9IKI3_9PLEO</name>
<sequence>MLEVITVTDQLAINLSMGSGLSMIEQLGLQRTKTSGQPTPKSTTKRKHKASANQQPQPNICCFFPRRPSAIAEAATSKKRTDFSSSAEDGAKATGKERTSFAINTSSGAPNSLKEQTIRTYDQGRTWNLIVIQDIVVTEKFIVAQSFFVGYRIITRRSFVIMQSLIAGRTIVASRNFIVRQDTIFRYSDVWWARLEIYECLFIIQMNPGPSISTLNKLCSLGYRMRHRDSGQLSFGRGRTGQITFEDERSVEGTLSNVFMLGEDEEKPMEESIRFKGNGMELLGWHMAVMKR</sequence>
<gene>
    <name evidence="2" type="ORF">B0J11DRAFT_608255</name>
</gene>